<sequence length="326" mass="36787">MAEYKHIPVMLREALDFLLLSPGKNIIDCTLGGAGYTVAIAREVGEKGSVLAIDLDSLAIENAKKIIKEKELKNISLVQDNFKNVYQITKKIWPEEQCKKVDGIVLDLGLSSAQLADRNRGFSFQLDAPLEMLFGNIQYSIDNIQYGTRTKDIVNTWSEKEIEKIIKEYGEERFARSITKGIVTARKNGNIETTKQLVDIIAKSVPGIYRNNKKIHFATRTFQAMRIATNDELTSLKSVLLQSMELLSPGGRLVVISYHSLEDRIVKHFFRNEAKECICPPEIPICNCNHKPSLKIITKKAILPCSEEIKNNPRARSAKLRVVEKN</sequence>
<proteinExistence type="inferred from homology"/>
<gene>
    <name evidence="6" type="primary">rsmH</name>
    <name evidence="7" type="ORF">US91_C0012G0014</name>
</gene>
<protein>
    <recommendedName>
        <fullName evidence="6">Ribosomal RNA small subunit methyltransferase H</fullName>
        <ecNumber evidence="6">2.1.1.199</ecNumber>
    </recommendedName>
    <alternativeName>
        <fullName evidence="6">16S rRNA m(4)C1402 methyltransferase</fullName>
    </alternativeName>
    <alternativeName>
        <fullName evidence="6">rRNA (cytosine-N(4)-)-methyltransferase RsmH</fullName>
    </alternativeName>
</protein>
<organism evidence="7 8">
    <name type="scientific">Candidatus Falkowbacteria bacterium GW2011_GWE1_38_31</name>
    <dbReference type="NCBI Taxonomy" id="1618638"/>
    <lineage>
        <taxon>Bacteria</taxon>
        <taxon>Candidatus Falkowiibacteriota</taxon>
    </lineage>
</organism>
<evidence type="ECO:0000256" key="6">
    <source>
        <dbReference type="HAMAP-Rule" id="MF_01007"/>
    </source>
</evidence>
<keyword evidence="2 6" id="KW-0698">rRNA processing</keyword>
<keyword evidence="4 6" id="KW-0808">Transferase</keyword>
<dbReference type="SUPFAM" id="SSF81799">
    <property type="entry name" value="Putative methyltransferase TM0872, insert domain"/>
    <property type="match status" value="1"/>
</dbReference>
<comment type="function">
    <text evidence="6">Specifically methylates the N4 position of cytidine in position 1402 (C1402) of 16S rRNA.</text>
</comment>
<dbReference type="EC" id="2.1.1.199" evidence="6"/>
<keyword evidence="5 6" id="KW-0949">S-adenosyl-L-methionine</keyword>
<dbReference type="Pfam" id="PF01795">
    <property type="entry name" value="Methyltransf_5"/>
    <property type="match status" value="1"/>
</dbReference>
<comment type="similarity">
    <text evidence="1 6">Belongs to the methyltransferase superfamily. RsmH family.</text>
</comment>
<evidence type="ECO:0000256" key="3">
    <source>
        <dbReference type="ARBA" id="ARBA00022603"/>
    </source>
</evidence>
<dbReference type="PATRIC" id="fig|1618638.3.peg.1174"/>
<name>A0A0G0K2D2_9BACT</name>
<dbReference type="Gene3D" id="1.10.150.170">
    <property type="entry name" value="Putative methyltransferase TM0872, insert domain"/>
    <property type="match status" value="1"/>
</dbReference>
<evidence type="ECO:0000256" key="4">
    <source>
        <dbReference type="ARBA" id="ARBA00022679"/>
    </source>
</evidence>
<dbReference type="GO" id="GO:0071424">
    <property type="term" value="F:rRNA (cytosine-N4-)-methyltransferase activity"/>
    <property type="evidence" value="ECO:0007669"/>
    <property type="project" value="UniProtKB-UniRule"/>
</dbReference>
<dbReference type="AlphaFoldDB" id="A0A0G0K2D2"/>
<evidence type="ECO:0000256" key="2">
    <source>
        <dbReference type="ARBA" id="ARBA00022552"/>
    </source>
</evidence>
<feature type="binding site" evidence="6">
    <location>
        <position position="107"/>
    </location>
    <ligand>
        <name>S-adenosyl-L-methionine</name>
        <dbReference type="ChEBI" id="CHEBI:59789"/>
    </ligand>
</feature>
<dbReference type="EMBL" id="LBUU01000012">
    <property type="protein sequence ID" value="KKQ69600.1"/>
    <property type="molecule type" value="Genomic_DNA"/>
</dbReference>
<feature type="binding site" evidence="6">
    <location>
        <position position="114"/>
    </location>
    <ligand>
        <name>S-adenosyl-L-methionine</name>
        <dbReference type="ChEBI" id="CHEBI:59789"/>
    </ligand>
</feature>
<keyword evidence="3 6" id="KW-0489">Methyltransferase</keyword>
<feature type="binding site" evidence="6">
    <location>
        <begin position="34"/>
        <end position="36"/>
    </location>
    <ligand>
        <name>S-adenosyl-L-methionine</name>
        <dbReference type="ChEBI" id="CHEBI:59789"/>
    </ligand>
</feature>
<feature type="binding site" evidence="6">
    <location>
        <position position="82"/>
    </location>
    <ligand>
        <name>S-adenosyl-L-methionine</name>
        <dbReference type="ChEBI" id="CHEBI:59789"/>
    </ligand>
</feature>
<dbReference type="InterPro" id="IPR029063">
    <property type="entry name" value="SAM-dependent_MTases_sf"/>
</dbReference>
<dbReference type="GO" id="GO:0070475">
    <property type="term" value="P:rRNA base methylation"/>
    <property type="evidence" value="ECO:0007669"/>
    <property type="project" value="UniProtKB-UniRule"/>
</dbReference>
<dbReference type="CDD" id="cd02440">
    <property type="entry name" value="AdoMet_MTases"/>
    <property type="match status" value="1"/>
</dbReference>
<feature type="binding site" evidence="6">
    <location>
        <position position="54"/>
    </location>
    <ligand>
        <name>S-adenosyl-L-methionine</name>
        <dbReference type="ChEBI" id="CHEBI:59789"/>
    </ligand>
</feature>
<reference evidence="7 8" key="1">
    <citation type="journal article" date="2015" name="Nature">
        <title>rRNA introns, odd ribosomes, and small enigmatic genomes across a large radiation of phyla.</title>
        <authorList>
            <person name="Brown C.T."/>
            <person name="Hug L.A."/>
            <person name="Thomas B.C."/>
            <person name="Sharon I."/>
            <person name="Castelle C.J."/>
            <person name="Singh A."/>
            <person name="Wilkins M.J."/>
            <person name="Williams K.H."/>
            <person name="Banfield J.F."/>
        </authorList>
    </citation>
    <scope>NUCLEOTIDE SEQUENCE [LARGE SCALE GENOMIC DNA]</scope>
</reference>
<evidence type="ECO:0000256" key="5">
    <source>
        <dbReference type="ARBA" id="ARBA00022691"/>
    </source>
</evidence>
<dbReference type="PANTHER" id="PTHR11265:SF0">
    <property type="entry name" value="12S RRNA N4-METHYLCYTIDINE METHYLTRANSFERASE"/>
    <property type="match status" value="1"/>
</dbReference>
<dbReference type="HAMAP" id="MF_01007">
    <property type="entry name" value="16SrRNA_methyltr_H"/>
    <property type="match status" value="1"/>
</dbReference>
<accession>A0A0G0K2D2</accession>
<keyword evidence="6" id="KW-0963">Cytoplasm</keyword>
<dbReference type="SUPFAM" id="SSF53335">
    <property type="entry name" value="S-adenosyl-L-methionine-dependent methyltransferases"/>
    <property type="match status" value="1"/>
</dbReference>
<evidence type="ECO:0000313" key="8">
    <source>
        <dbReference type="Proteomes" id="UP000034022"/>
    </source>
</evidence>
<dbReference type="GO" id="GO:0005737">
    <property type="term" value="C:cytoplasm"/>
    <property type="evidence" value="ECO:0007669"/>
    <property type="project" value="UniProtKB-SubCell"/>
</dbReference>
<dbReference type="PANTHER" id="PTHR11265">
    <property type="entry name" value="S-ADENOSYL-METHYLTRANSFERASE MRAW"/>
    <property type="match status" value="1"/>
</dbReference>
<dbReference type="InterPro" id="IPR002903">
    <property type="entry name" value="RsmH"/>
</dbReference>
<comment type="subcellular location">
    <subcellularLocation>
        <location evidence="6">Cytoplasm</location>
    </subcellularLocation>
</comment>
<comment type="caution">
    <text evidence="7">The sequence shown here is derived from an EMBL/GenBank/DDBJ whole genome shotgun (WGS) entry which is preliminary data.</text>
</comment>
<dbReference type="Gene3D" id="3.40.50.150">
    <property type="entry name" value="Vaccinia Virus protein VP39"/>
    <property type="match status" value="1"/>
</dbReference>
<dbReference type="Proteomes" id="UP000034022">
    <property type="component" value="Unassembled WGS sequence"/>
</dbReference>
<comment type="catalytic activity">
    <reaction evidence="6">
        <text>cytidine(1402) in 16S rRNA + S-adenosyl-L-methionine = N(4)-methylcytidine(1402) in 16S rRNA + S-adenosyl-L-homocysteine + H(+)</text>
        <dbReference type="Rhea" id="RHEA:42928"/>
        <dbReference type="Rhea" id="RHEA-COMP:10286"/>
        <dbReference type="Rhea" id="RHEA-COMP:10287"/>
        <dbReference type="ChEBI" id="CHEBI:15378"/>
        <dbReference type="ChEBI" id="CHEBI:57856"/>
        <dbReference type="ChEBI" id="CHEBI:59789"/>
        <dbReference type="ChEBI" id="CHEBI:74506"/>
        <dbReference type="ChEBI" id="CHEBI:82748"/>
        <dbReference type="EC" id="2.1.1.199"/>
    </reaction>
</comment>
<evidence type="ECO:0000256" key="1">
    <source>
        <dbReference type="ARBA" id="ARBA00010396"/>
    </source>
</evidence>
<evidence type="ECO:0000313" key="7">
    <source>
        <dbReference type="EMBL" id="KKQ69600.1"/>
    </source>
</evidence>
<dbReference type="PIRSF" id="PIRSF004486">
    <property type="entry name" value="MraW"/>
    <property type="match status" value="1"/>
</dbReference>
<dbReference type="NCBIfam" id="TIGR00006">
    <property type="entry name" value="16S rRNA (cytosine(1402)-N(4))-methyltransferase RsmH"/>
    <property type="match status" value="1"/>
</dbReference>
<dbReference type="InterPro" id="IPR023397">
    <property type="entry name" value="SAM-dep_MeTrfase_MraW_recog"/>
</dbReference>